<evidence type="ECO:0000256" key="7">
    <source>
        <dbReference type="SAM" id="Phobius"/>
    </source>
</evidence>
<dbReference type="InterPro" id="IPR052337">
    <property type="entry name" value="SAT4-like"/>
</dbReference>
<evidence type="ECO:0000256" key="1">
    <source>
        <dbReference type="ARBA" id="ARBA00004141"/>
    </source>
</evidence>
<feature type="transmembrane region" description="Helical" evidence="7">
    <location>
        <begin position="179"/>
        <end position="205"/>
    </location>
</feature>
<organism evidence="9 10">
    <name type="scientific">Colletotrichum siamense</name>
    <name type="common">Anthracnose fungus</name>
    <dbReference type="NCBI Taxonomy" id="690259"/>
    <lineage>
        <taxon>Eukaryota</taxon>
        <taxon>Fungi</taxon>
        <taxon>Dikarya</taxon>
        <taxon>Ascomycota</taxon>
        <taxon>Pezizomycotina</taxon>
        <taxon>Sordariomycetes</taxon>
        <taxon>Hypocreomycetidae</taxon>
        <taxon>Glomerellales</taxon>
        <taxon>Glomerellaceae</taxon>
        <taxon>Colletotrichum</taxon>
        <taxon>Colletotrichum gloeosporioides species complex</taxon>
    </lineage>
</organism>
<proteinExistence type="inferred from homology"/>
<feature type="transmembrane region" description="Helical" evidence="7">
    <location>
        <begin position="137"/>
        <end position="159"/>
    </location>
</feature>
<dbReference type="GO" id="GO:0016020">
    <property type="term" value="C:membrane"/>
    <property type="evidence" value="ECO:0007669"/>
    <property type="project" value="UniProtKB-SubCell"/>
</dbReference>
<dbReference type="PANTHER" id="PTHR33048">
    <property type="entry name" value="PTH11-LIKE INTEGRAL MEMBRANE PROTEIN (AFU_ORTHOLOGUE AFUA_5G11245)"/>
    <property type="match status" value="1"/>
</dbReference>
<dbReference type="Pfam" id="PF20684">
    <property type="entry name" value="Fung_rhodopsin"/>
    <property type="match status" value="1"/>
</dbReference>
<dbReference type="PANTHER" id="PTHR33048:SF96">
    <property type="entry name" value="INTEGRAL MEMBRANE PROTEIN"/>
    <property type="match status" value="1"/>
</dbReference>
<evidence type="ECO:0000313" key="10">
    <source>
        <dbReference type="Proteomes" id="UP000711996"/>
    </source>
</evidence>
<reference evidence="9" key="1">
    <citation type="submission" date="2019-06" db="EMBL/GenBank/DDBJ databases">
        <authorList>
            <person name="Gan P."/>
            <person name="Shirasu K."/>
        </authorList>
    </citation>
    <scope>NUCLEOTIDE SEQUENCE [LARGE SCALE GENOMIC DNA]</scope>
    <source>
        <strain evidence="9">CAD2</strain>
    </source>
</reference>
<feature type="transmembrane region" description="Helical" evidence="7">
    <location>
        <begin position="61"/>
        <end position="83"/>
    </location>
</feature>
<sequence>MGIPLFSATGVNVQDSAMPPDETVGPVWLAVSTTLLVLLFITTALRLWVRIARRNFGWDDATIALAAMFAAVRYAIAAMQLPHGNGRHRVYLSDYDYKMINMYGWYGQLFHFTSMACLKCSICALVLRLNDKKGIRIFIYTIIAGVLVTNMGVVVVLLAECRPAGFWRGPSAQCWPTKIRIYWIYATIAHSVLTDLILSFIPLTLIWKVNIPPQKKLLVMCLMSLGLVASAFGITRAAFLGVSNDDLSWTFCIVAIWSNLELFLGIVAANLALSRAVYLYFRGRHGPSTKDQSHPSSSPYVNSGGRNDRVNYRSTLIMSRPRRQPSEARSSNSDIPLEPGKSKRAEGESDSLRQFPAGEYNLESMHR</sequence>
<protein>
    <recommendedName>
        <fullName evidence="8">Rhodopsin domain-containing protein</fullName>
    </recommendedName>
</protein>
<dbReference type="EMBL" id="QPMT01000046">
    <property type="protein sequence ID" value="KAF4850181.1"/>
    <property type="molecule type" value="Genomic_DNA"/>
</dbReference>
<dbReference type="AlphaFoldDB" id="A0A9P5BUG1"/>
<feature type="compositionally biased region" description="Basic and acidic residues" evidence="6">
    <location>
        <begin position="340"/>
        <end position="351"/>
    </location>
</feature>
<dbReference type="OrthoDB" id="5331848at2759"/>
<keyword evidence="3 7" id="KW-1133">Transmembrane helix</keyword>
<feature type="transmembrane region" description="Helical" evidence="7">
    <location>
        <begin position="217"/>
        <end position="242"/>
    </location>
</feature>
<accession>A0A9P5BUG1</accession>
<name>A0A9P5BUG1_COLSI</name>
<feature type="transmembrane region" description="Helical" evidence="7">
    <location>
        <begin position="103"/>
        <end position="125"/>
    </location>
</feature>
<evidence type="ECO:0000256" key="5">
    <source>
        <dbReference type="ARBA" id="ARBA00038359"/>
    </source>
</evidence>
<dbReference type="InterPro" id="IPR049326">
    <property type="entry name" value="Rhodopsin_dom_fungi"/>
</dbReference>
<keyword evidence="2 7" id="KW-0812">Transmembrane</keyword>
<comment type="subcellular location">
    <subcellularLocation>
        <location evidence="1">Membrane</location>
        <topology evidence="1">Multi-pass membrane protein</topology>
    </subcellularLocation>
</comment>
<dbReference type="Proteomes" id="UP000711996">
    <property type="component" value="Unassembled WGS sequence"/>
</dbReference>
<feature type="domain" description="Rhodopsin" evidence="8">
    <location>
        <begin position="45"/>
        <end position="277"/>
    </location>
</feature>
<feature type="region of interest" description="Disordered" evidence="6">
    <location>
        <begin position="286"/>
        <end position="367"/>
    </location>
</feature>
<evidence type="ECO:0000259" key="8">
    <source>
        <dbReference type="Pfam" id="PF20684"/>
    </source>
</evidence>
<feature type="transmembrane region" description="Helical" evidence="7">
    <location>
        <begin position="27"/>
        <end position="49"/>
    </location>
</feature>
<keyword evidence="4 7" id="KW-0472">Membrane</keyword>
<evidence type="ECO:0000256" key="6">
    <source>
        <dbReference type="SAM" id="MobiDB-lite"/>
    </source>
</evidence>
<comment type="caution">
    <text evidence="9">The sequence shown here is derived from an EMBL/GenBank/DDBJ whole genome shotgun (WGS) entry which is preliminary data.</text>
</comment>
<evidence type="ECO:0000256" key="4">
    <source>
        <dbReference type="ARBA" id="ARBA00023136"/>
    </source>
</evidence>
<evidence type="ECO:0000256" key="3">
    <source>
        <dbReference type="ARBA" id="ARBA00022989"/>
    </source>
</evidence>
<feature type="compositionally biased region" description="Polar residues" evidence="6">
    <location>
        <begin position="294"/>
        <end position="305"/>
    </location>
</feature>
<gene>
    <name evidence="9" type="ORF">CGCSCA2_v011402</name>
</gene>
<evidence type="ECO:0000256" key="2">
    <source>
        <dbReference type="ARBA" id="ARBA00022692"/>
    </source>
</evidence>
<keyword evidence="10" id="KW-1185">Reference proteome</keyword>
<evidence type="ECO:0000313" key="9">
    <source>
        <dbReference type="EMBL" id="KAF4850181.1"/>
    </source>
</evidence>
<comment type="similarity">
    <text evidence="5">Belongs to the SAT4 family.</text>
</comment>